<keyword evidence="4" id="KW-1185">Reference proteome</keyword>
<dbReference type="PANTHER" id="PTHR22803">
    <property type="entry name" value="MANNOSE, PHOSPHOLIPASE, LECTIN RECEPTOR RELATED"/>
    <property type="match status" value="1"/>
</dbReference>
<evidence type="ECO:0000313" key="3">
    <source>
        <dbReference type="Ensembl" id="ENSACLP00000023320.2"/>
    </source>
</evidence>
<dbReference type="InterPro" id="IPR050111">
    <property type="entry name" value="C-type_lectin/snaclec_domain"/>
</dbReference>
<dbReference type="InterPro" id="IPR016187">
    <property type="entry name" value="CTDL_fold"/>
</dbReference>
<evidence type="ECO:0000259" key="2">
    <source>
        <dbReference type="PROSITE" id="PS50041"/>
    </source>
</evidence>
<proteinExistence type="predicted"/>
<feature type="chain" id="PRO_5044185354" description="C-type lectin domain-containing protein" evidence="1">
    <location>
        <begin position="20"/>
        <end position="181"/>
    </location>
</feature>
<dbReference type="Ensembl" id="ENSACLT00000023876.2">
    <property type="protein sequence ID" value="ENSACLP00000023320.2"/>
    <property type="gene ID" value="ENSACLG00000015840.2"/>
</dbReference>
<name>A0A3P8Q1T3_ASTCA</name>
<organism evidence="3 4">
    <name type="scientific">Astatotilapia calliptera</name>
    <name type="common">Eastern happy</name>
    <name type="synonym">Chromis callipterus</name>
    <dbReference type="NCBI Taxonomy" id="8154"/>
    <lineage>
        <taxon>Eukaryota</taxon>
        <taxon>Metazoa</taxon>
        <taxon>Chordata</taxon>
        <taxon>Craniata</taxon>
        <taxon>Vertebrata</taxon>
        <taxon>Euteleostomi</taxon>
        <taxon>Actinopterygii</taxon>
        <taxon>Neopterygii</taxon>
        <taxon>Teleostei</taxon>
        <taxon>Neoteleostei</taxon>
        <taxon>Acanthomorphata</taxon>
        <taxon>Ovalentaria</taxon>
        <taxon>Cichlomorphae</taxon>
        <taxon>Cichliformes</taxon>
        <taxon>Cichlidae</taxon>
        <taxon>African cichlids</taxon>
        <taxon>Pseudocrenilabrinae</taxon>
        <taxon>Haplochromini</taxon>
        <taxon>Astatotilapia</taxon>
    </lineage>
</organism>
<dbReference type="InterPro" id="IPR016186">
    <property type="entry name" value="C-type_lectin-like/link_sf"/>
</dbReference>
<protein>
    <recommendedName>
        <fullName evidence="2">C-type lectin domain-containing protein</fullName>
    </recommendedName>
</protein>
<dbReference type="RefSeq" id="XP_026009670.1">
    <property type="nucleotide sequence ID" value="XM_026153885.1"/>
</dbReference>
<dbReference type="CDD" id="cd00037">
    <property type="entry name" value="CLECT"/>
    <property type="match status" value="1"/>
</dbReference>
<reference evidence="4" key="2">
    <citation type="submission" date="2023-03" db="EMBL/GenBank/DDBJ databases">
        <authorList>
            <consortium name="Wellcome Sanger Institute Data Sharing"/>
        </authorList>
    </citation>
    <scope>NUCLEOTIDE SEQUENCE [LARGE SCALE GENOMIC DNA]</scope>
</reference>
<sequence length="181" mass="20694">MKLLTVSALLCAMIALTTAANEVGKDGSESNPPGEHLVEKRSPCFRSPWGWTRYGNQYFHFFPNQLTWAQAQRHCQSLNANLASVRNLGEYQAIQRVILNGARNHVPTWIGGSDAQEERYWFWIDGTRFTYANWCHGEPNNVGGRENCLHMNWTGNLCMNDIPCDARYPFVCARKVRRSLE</sequence>
<accession>A0A3P8Q1T3</accession>
<dbReference type="SUPFAM" id="SSF56436">
    <property type="entry name" value="C-type lectin-like"/>
    <property type="match status" value="1"/>
</dbReference>
<dbReference type="SMART" id="SM00034">
    <property type="entry name" value="CLECT"/>
    <property type="match status" value="1"/>
</dbReference>
<dbReference type="Pfam" id="PF00059">
    <property type="entry name" value="Lectin_C"/>
    <property type="match status" value="1"/>
</dbReference>
<dbReference type="GeneID" id="113013179"/>
<feature type="signal peptide" evidence="1">
    <location>
        <begin position="1"/>
        <end position="19"/>
    </location>
</feature>
<reference evidence="3" key="3">
    <citation type="submission" date="2025-08" db="UniProtKB">
        <authorList>
            <consortium name="Ensembl"/>
        </authorList>
    </citation>
    <scope>IDENTIFICATION</scope>
</reference>
<dbReference type="Proteomes" id="UP000265100">
    <property type="component" value="Chromosome 3"/>
</dbReference>
<reference evidence="3 4" key="1">
    <citation type="submission" date="2018-05" db="EMBL/GenBank/DDBJ databases">
        <authorList>
            <person name="Datahose"/>
        </authorList>
    </citation>
    <scope>NUCLEOTIDE SEQUENCE</scope>
</reference>
<dbReference type="CTD" id="100320899"/>
<evidence type="ECO:0000256" key="1">
    <source>
        <dbReference type="SAM" id="SignalP"/>
    </source>
</evidence>
<dbReference type="AlphaFoldDB" id="A0A3P8Q1T3"/>
<evidence type="ECO:0000313" key="4">
    <source>
        <dbReference type="Proteomes" id="UP000265100"/>
    </source>
</evidence>
<dbReference type="Gene3D" id="3.10.100.10">
    <property type="entry name" value="Mannose-Binding Protein A, subunit A"/>
    <property type="match status" value="1"/>
</dbReference>
<keyword evidence="1" id="KW-0732">Signal</keyword>
<feature type="domain" description="C-type lectin" evidence="2">
    <location>
        <begin position="54"/>
        <end position="173"/>
    </location>
</feature>
<dbReference type="InterPro" id="IPR001304">
    <property type="entry name" value="C-type_lectin-like"/>
</dbReference>
<dbReference type="STRING" id="8154.ENSACLP00000023320"/>
<dbReference type="OMA" id="LINDANC"/>
<reference evidence="3" key="4">
    <citation type="submission" date="2025-09" db="UniProtKB">
        <authorList>
            <consortium name="Ensembl"/>
        </authorList>
    </citation>
    <scope>IDENTIFICATION</scope>
</reference>
<dbReference type="GeneTree" id="ENSGT00940000164599"/>
<dbReference type="PROSITE" id="PS50041">
    <property type="entry name" value="C_TYPE_LECTIN_2"/>
    <property type="match status" value="1"/>
</dbReference>
<dbReference type="Bgee" id="ENSACLG00000015840">
    <property type="expression patterns" value="Expressed in anal fin and 5 other cell types or tissues"/>
</dbReference>